<reference evidence="6" key="1">
    <citation type="submission" date="2021-01" db="EMBL/GenBank/DDBJ databases">
        <authorList>
            <person name="Corre E."/>
            <person name="Pelletier E."/>
            <person name="Niang G."/>
            <person name="Scheremetjew M."/>
            <person name="Finn R."/>
            <person name="Kale V."/>
            <person name="Holt S."/>
            <person name="Cochrane G."/>
            <person name="Meng A."/>
            <person name="Brown T."/>
            <person name="Cohen L."/>
        </authorList>
    </citation>
    <scope>NUCLEOTIDE SEQUENCE</scope>
    <source>
        <strain evidence="6">Ms1</strain>
    </source>
</reference>
<keyword evidence="5" id="KW-1133">Transmembrane helix</keyword>
<evidence type="ECO:0000256" key="1">
    <source>
        <dbReference type="ARBA" id="ARBA00022598"/>
    </source>
</evidence>
<organism evidence="6">
    <name type="scientific">Bicosoecida sp. CB-2014</name>
    <dbReference type="NCBI Taxonomy" id="1486930"/>
    <lineage>
        <taxon>Eukaryota</taxon>
        <taxon>Sar</taxon>
        <taxon>Stramenopiles</taxon>
        <taxon>Bigyra</taxon>
        <taxon>Opalozoa</taxon>
        <taxon>Bicosoecida</taxon>
    </lineage>
</organism>
<keyword evidence="5" id="KW-0812">Transmembrane</keyword>
<feature type="transmembrane region" description="Helical" evidence="5">
    <location>
        <begin position="20"/>
        <end position="40"/>
    </location>
</feature>
<sequence>MRRRAARSRAGGSWPRPRTLVLGCLCAIVVVITASTLMMWRGLSSPSRGLRSESPAGSTDGAAFTLGRAPKEAPIKVAERDGQFSNALKTAAETTKGGSCPRERPAQHAGVRTFFHDPRHKTNFGLTAKILKERGWKQVKDVCEADVVFFNSAQRTPWTRLAPWQAANHLRYEPVIADKGKLAKFLENADRAGRIDSSPFWPRTFHQSVKEDLPYLREIFNGTNKDPGVWVIKTPGVHLGNGVFVVSEPEDFEHIRKTGKTLNNKCVFGCGRNIVQQYVSNPLLLPPHNRKFDLRVYWFVASQHPLRVYYHDGTTRSSLQTYDPTHFADKANFLTNVAQQKKSKSEYAEHKEELRLTFESLGEVLRPLYPDVDDPMHVVRAKICHALATVFLAAYDDLMIEAHVPTFTLMGADFLIDTNLDVWLLEVQDGPMRSMNTPATADLWTRLSNEQWDILFEIEGYRKRGEPVPRDLESVDEFILIMDEQGEVAPP</sequence>
<evidence type="ECO:0000256" key="3">
    <source>
        <dbReference type="ARBA" id="ARBA00022840"/>
    </source>
</evidence>
<dbReference type="EMBL" id="HBFS01006059">
    <property type="protein sequence ID" value="CAD8910876.1"/>
    <property type="molecule type" value="Transcribed_RNA"/>
</dbReference>
<dbReference type="GO" id="GO:0000226">
    <property type="term" value="P:microtubule cytoskeleton organization"/>
    <property type="evidence" value="ECO:0007669"/>
    <property type="project" value="TreeGrafter"/>
</dbReference>
<name>A0A7S1C8K6_9STRA</name>
<dbReference type="PROSITE" id="PS51221">
    <property type="entry name" value="TTL"/>
    <property type="match status" value="1"/>
</dbReference>
<dbReference type="InterPro" id="IPR004344">
    <property type="entry name" value="TTL/TTLL_fam"/>
</dbReference>
<evidence type="ECO:0000256" key="4">
    <source>
        <dbReference type="SAM" id="MobiDB-lite"/>
    </source>
</evidence>
<dbReference type="GO" id="GO:0036064">
    <property type="term" value="C:ciliary basal body"/>
    <property type="evidence" value="ECO:0007669"/>
    <property type="project" value="TreeGrafter"/>
</dbReference>
<keyword evidence="2" id="KW-0547">Nucleotide-binding</keyword>
<evidence type="ECO:0000256" key="2">
    <source>
        <dbReference type="ARBA" id="ARBA00022741"/>
    </source>
</evidence>
<evidence type="ECO:0000313" key="6">
    <source>
        <dbReference type="EMBL" id="CAD8910876.1"/>
    </source>
</evidence>
<dbReference type="AlphaFoldDB" id="A0A7S1C8K6"/>
<dbReference type="GO" id="GO:0005524">
    <property type="term" value="F:ATP binding"/>
    <property type="evidence" value="ECO:0007669"/>
    <property type="project" value="UniProtKB-KW"/>
</dbReference>
<protein>
    <recommendedName>
        <fullName evidence="7">Tubulin--tyrosine ligase-like protein 9</fullName>
    </recommendedName>
</protein>
<keyword evidence="1" id="KW-0436">Ligase</keyword>
<dbReference type="PANTHER" id="PTHR12241">
    <property type="entry name" value="TUBULIN POLYGLUTAMYLASE"/>
    <property type="match status" value="1"/>
</dbReference>
<evidence type="ECO:0008006" key="7">
    <source>
        <dbReference type="Google" id="ProtNLM"/>
    </source>
</evidence>
<dbReference type="Gene3D" id="3.30.470.20">
    <property type="entry name" value="ATP-grasp fold, B domain"/>
    <property type="match status" value="1"/>
</dbReference>
<dbReference type="GO" id="GO:0070740">
    <property type="term" value="F:tubulin-glutamic acid ligase activity"/>
    <property type="evidence" value="ECO:0007669"/>
    <property type="project" value="TreeGrafter"/>
</dbReference>
<evidence type="ECO:0000256" key="5">
    <source>
        <dbReference type="SAM" id="Phobius"/>
    </source>
</evidence>
<dbReference type="GO" id="GO:0015631">
    <property type="term" value="F:tubulin binding"/>
    <property type="evidence" value="ECO:0007669"/>
    <property type="project" value="TreeGrafter"/>
</dbReference>
<feature type="compositionally biased region" description="Low complexity" evidence="4">
    <location>
        <begin position="44"/>
        <end position="55"/>
    </location>
</feature>
<keyword evidence="5" id="KW-0472">Membrane</keyword>
<dbReference type="Pfam" id="PF03133">
    <property type="entry name" value="TTL"/>
    <property type="match status" value="1"/>
</dbReference>
<proteinExistence type="predicted"/>
<gene>
    <name evidence="6" type="ORF">BSP0115_LOCUS4081</name>
</gene>
<feature type="region of interest" description="Disordered" evidence="4">
    <location>
        <begin position="44"/>
        <end position="65"/>
    </location>
</feature>
<keyword evidence="3" id="KW-0067">ATP-binding</keyword>
<accession>A0A7S1C8K6</accession>
<dbReference type="SUPFAM" id="SSF56059">
    <property type="entry name" value="Glutathione synthetase ATP-binding domain-like"/>
    <property type="match status" value="1"/>
</dbReference>